<proteinExistence type="predicted"/>
<dbReference type="AlphaFoldDB" id="A0A0K0D433"/>
<keyword evidence="1" id="KW-1185">Reference proteome</keyword>
<dbReference type="Proteomes" id="UP000035642">
    <property type="component" value="Unassembled WGS sequence"/>
</dbReference>
<protein>
    <submittedName>
        <fullName evidence="2">Oxidoreductase</fullName>
    </submittedName>
</protein>
<accession>A0A0K0D433</accession>
<evidence type="ECO:0000313" key="1">
    <source>
        <dbReference type="Proteomes" id="UP000035642"/>
    </source>
</evidence>
<dbReference type="WBParaSite" id="ACAC_0000482801-mRNA-1">
    <property type="protein sequence ID" value="ACAC_0000482801-mRNA-1"/>
    <property type="gene ID" value="ACAC_0000482801"/>
</dbReference>
<reference evidence="2" key="2">
    <citation type="submission" date="2017-02" db="UniProtKB">
        <authorList>
            <consortium name="WormBaseParasite"/>
        </authorList>
    </citation>
    <scope>IDENTIFICATION</scope>
</reference>
<reference evidence="1" key="1">
    <citation type="submission" date="2012-09" db="EMBL/GenBank/DDBJ databases">
        <authorList>
            <person name="Martin A.A."/>
        </authorList>
    </citation>
    <scope>NUCLEOTIDE SEQUENCE</scope>
</reference>
<evidence type="ECO:0000313" key="2">
    <source>
        <dbReference type="WBParaSite" id="ACAC_0000482801-mRNA-1"/>
    </source>
</evidence>
<name>A0A0K0D433_ANGCA</name>
<organism evidence="1 2">
    <name type="scientific">Angiostrongylus cantonensis</name>
    <name type="common">Rat lungworm</name>
    <dbReference type="NCBI Taxonomy" id="6313"/>
    <lineage>
        <taxon>Eukaryota</taxon>
        <taxon>Metazoa</taxon>
        <taxon>Ecdysozoa</taxon>
        <taxon>Nematoda</taxon>
        <taxon>Chromadorea</taxon>
        <taxon>Rhabditida</taxon>
        <taxon>Rhabditina</taxon>
        <taxon>Rhabditomorpha</taxon>
        <taxon>Strongyloidea</taxon>
        <taxon>Metastrongylidae</taxon>
        <taxon>Angiostrongylus</taxon>
    </lineage>
</organism>
<sequence>LHAIEGIRKLFKTRNCFRGGQNFEAVTAEYSNPFNSMAGENDIDAKAKYGSIRLIDRFLFHASP</sequence>